<dbReference type="Pfam" id="PF00664">
    <property type="entry name" value="ABC_membrane"/>
    <property type="match status" value="1"/>
</dbReference>
<evidence type="ECO:0000256" key="7">
    <source>
        <dbReference type="SAM" id="Phobius"/>
    </source>
</evidence>
<dbReference type="RefSeq" id="WP_189477657.1">
    <property type="nucleotide sequence ID" value="NZ_BMYM01000002.1"/>
</dbReference>
<dbReference type="InterPro" id="IPR005074">
    <property type="entry name" value="Peptidase_C39"/>
</dbReference>
<keyword evidence="6 7" id="KW-0472">Membrane</keyword>
<dbReference type="Gene3D" id="1.20.1560.10">
    <property type="entry name" value="ABC transporter type 1, transmembrane domain"/>
    <property type="match status" value="1"/>
</dbReference>
<dbReference type="GO" id="GO:0005524">
    <property type="term" value="F:ATP binding"/>
    <property type="evidence" value="ECO:0007669"/>
    <property type="project" value="UniProtKB-KW"/>
</dbReference>
<evidence type="ECO:0000256" key="4">
    <source>
        <dbReference type="ARBA" id="ARBA00022840"/>
    </source>
</evidence>
<feature type="domain" description="ABC transmembrane type-1" evidence="9">
    <location>
        <begin position="177"/>
        <end position="458"/>
    </location>
</feature>
<dbReference type="PROSITE" id="PS00211">
    <property type="entry name" value="ABC_TRANSPORTER_1"/>
    <property type="match status" value="1"/>
</dbReference>
<keyword evidence="4" id="KW-0067">ATP-binding</keyword>
<dbReference type="InterPro" id="IPR011527">
    <property type="entry name" value="ABC1_TM_dom"/>
</dbReference>
<reference evidence="11" key="1">
    <citation type="journal article" date="2014" name="Int. J. Syst. Evol. Microbiol.">
        <title>Complete genome sequence of Corynebacterium casei LMG S-19264T (=DSM 44701T), isolated from a smear-ripened cheese.</title>
        <authorList>
            <consortium name="US DOE Joint Genome Institute (JGI-PGF)"/>
            <person name="Walter F."/>
            <person name="Albersmeier A."/>
            <person name="Kalinowski J."/>
            <person name="Ruckert C."/>
        </authorList>
    </citation>
    <scope>NUCLEOTIDE SEQUENCE</scope>
    <source>
        <strain evidence="11">KCTC 23430</strain>
    </source>
</reference>
<dbReference type="SMART" id="SM00382">
    <property type="entry name" value="AAA"/>
    <property type="match status" value="1"/>
</dbReference>
<dbReference type="InterPro" id="IPR003439">
    <property type="entry name" value="ABC_transporter-like_ATP-bd"/>
</dbReference>
<dbReference type="SUPFAM" id="SSF52540">
    <property type="entry name" value="P-loop containing nucleoside triphosphate hydrolases"/>
    <property type="match status" value="1"/>
</dbReference>
<dbReference type="GO" id="GO:0140359">
    <property type="term" value="F:ABC-type transporter activity"/>
    <property type="evidence" value="ECO:0007669"/>
    <property type="project" value="InterPro"/>
</dbReference>
<feature type="transmembrane region" description="Helical" evidence="7">
    <location>
        <begin position="176"/>
        <end position="198"/>
    </location>
</feature>
<keyword evidence="5 7" id="KW-1133">Transmembrane helix</keyword>
<dbReference type="GO" id="GO:0016887">
    <property type="term" value="F:ATP hydrolysis activity"/>
    <property type="evidence" value="ECO:0007669"/>
    <property type="project" value="InterPro"/>
</dbReference>
<feature type="transmembrane region" description="Helical" evidence="7">
    <location>
        <begin position="210"/>
        <end position="233"/>
    </location>
</feature>
<accession>A0A918XKA8</accession>
<dbReference type="InterPro" id="IPR017871">
    <property type="entry name" value="ABC_transporter-like_CS"/>
</dbReference>
<dbReference type="GO" id="GO:0008234">
    <property type="term" value="F:cysteine-type peptidase activity"/>
    <property type="evidence" value="ECO:0007669"/>
    <property type="project" value="InterPro"/>
</dbReference>
<evidence type="ECO:0000313" key="11">
    <source>
        <dbReference type="EMBL" id="GHD34363.1"/>
    </source>
</evidence>
<dbReference type="EMBL" id="BMYM01000002">
    <property type="protein sequence ID" value="GHD34363.1"/>
    <property type="molecule type" value="Genomic_DNA"/>
</dbReference>
<dbReference type="GO" id="GO:0005886">
    <property type="term" value="C:plasma membrane"/>
    <property type="evidence" value="ECO:0007669"/>
    <property type="project" value="UniProtKB-SubCell"/>
</dbReference>
<dbReference type="SUPFAM" id="SSF90123">
    <property type="entry name" value="ABC transporter transmembrane region"/>
    <property type="match status" value="1"/>
</dbReference>
<dbReference type="GO" id="GO:0006508">
    <property type="term" value="P:proteolysis"/>
    <property type="evidence" value="ECO:0007669"/>
    <property type="project" value="InterPro"/>
</dbReference>
<dbReference type="PROSITE" id="PS50990">
    <property type="entry name" value="PEPTIDASE_C39"/>
    <property type="match status" value="1"/>
</dbReference>
<dbReference type="Pfam" id="PF03412">
    <property type="entry name" value="Peptidase_C39"/>
    <property type="match status" value="1"/>
</dbReference>
<proteinExistence type="predicted"/>
<dbReference type="CDD" id="cd03228">
    <property type="entry name" value="ABCC_MRP_Like"/>
    <property type="match status" value="1"/>
</dbReference>
<keyword evidence="3" id="KW-0547">Nucleotide-binding</keyword>
<dbReference type="GO" id="GO:0034040">
    <property type="term" value="F:ATPase-coupled lipid transmembrane transporter activity"/>
    <property type="evidence" value="ECO:0007669"/>
    <property type="project" value="TreeGrafter"/>
</dbReference>
<gene>
    <name evidence="11" type="ORF">GCM10007053_19940</name>
</gene>
<evidence type="ECO:0000256" key="1">
    <source>
        <dbReference type="ARBA" id="ARBA00004651"/>
    </source>
</evidence>
<evidence type="ECO:0000256" key="2">
    <source>
        <dbReference type="ARBA" id="ARBA00022692"/>
    </source>
</evidence>
<dbReference type="InterPro" id="IPR003593">
    <property type="entry name" value="AAA+_ATPase"/>
</dbReference>
<name>A0A918XKA8_9GAMM</name>
<comment type="caution">
    <text evidence="11">The sequence shown here is derived from an EMBL/GenBank/DDBJ whole genome shotgun (WGS) entry which is preliminary data.</text>
</comment>
<feature type="transmembrane region" description="Helical" evidence="7">
    <location>
        <begin position="286"/>
        <end position="309"/>
    </location>
</feature>
<comment type="subcellular location">
    <subcellularLocation>
        <location evidence="1">Cell membrane</location>
        <topology evidence="1">Multi-pass membrane protein</topology>
    </subcellularLocation>
</comment>
<feature type="transmembrane region" description="Helical" evidence="7">
    <location>
        <begin position="390"/>
        <end position="409"/>
    </location>
</feature>
<dbReference type="CDD" id="cd02419">
    <property type="entry name" value="Peptidase_C39C"/>
    <property type="match status" value="1"/>
</dbReference>
<dbReference type="InterPro" id="IPR036640">
    <property type="entry name" value="ABC1_TM_sf"/>
</dbReference>
<evidence type="ECO:0000256" key="6">
    <source>
        <dbReference type="ARBA" id="ARBA00023136"/>
    </source>
</evidence>
<organism evidence="11 12">
    <name type="scientific">Parahalioglobus pacificus</name>
    <dbReference type="NCBI Taxonomy" id="930806"/>
    <lineage>
        <taxon>Bacteria</taxon>
        <taxon>Pseudomonadati</taxon>
        <taxon>Pseudomonadota</taxon>
        <taxon>Gammaproteobacteria</taxon>
        <taxon>Cellvibrionales</taxon>
        <taxon>Halieaceae</taxon>
        <taxon>Parahalioglobus</taxon>
    </lineage>
</organism>
<dbReference type="InterPro" id="IPR027417">
    <property type="entry name" value="P-loop_NTPase"/>
</dbReference>
<reference evidence="11" key="2">
    <citation type="submission" date="2020-09" db="EMBL/GenBank/DDBJ databases">
        <authorList>
            <person name="Sun Q."/>
            <person name="Kim S."/>
        </authorList>
    </citation>
    <scope>NUCLEOTIDE SEQUENCE</scope>
    <source>
        <strain evidence="11">KCTC 23430</strain>
    </source>
</reference>
<evidence type="ECO:0000256" key="3">
    <source>
        <dbReference type="ARBA" id="ARBA00022741"/>
    </source>
</evidence>
<dbReference type="Proteomes" id="UP000644693">
    <property type="component" value="Unassembled WGS sequence"/>
</dbReference>
<feature type="domain" description="ABC transporter" evidence="8">
    <location>
        <begin position="502"/>
        <end position="721"/>
    </location>
</feature>
<dbReference type="Pfam" id="PF00005">
    <property type="entry name" value="ABC_tran"/>
    <property type="match status" value="1"/>
</dbReference>
<dbReference type="InterPro" id="IPR039421">
    <property type="entry name" value="Type_1_exporter"/>
</dbReference>
<evidence type="ECO:0000313" key="12">
    <source>
        <dbReference type="Proteomes" id="UP000644693"/>
    </source>
</evidence>
<sequence length="721" mass="78692">MTSAVAAEVDFHFPGCGKKCTPCILQSEVTECGLACLAMIASHHGHRTNLLALRQRFSVSSRGTRLKDLIDMSGKLGFIARGVRLEPESLQQLNLPCVLHWDMSHFVVLTRVDGSRFHVNDPAVGARKLTLSEMSAHMTGVALELQPGAEFRAQEDKPTLRLHQLWQRIDGLGQNLAILFCLSLMLQVFAVASPFFMQTVVDDVLMRGDAGLLAALATGFGLLLLIECGVSVLRQWVILSFSSRLGVQLAANVFRHLIRLPVAFFHKRHMGDIVSRFGSSQAINDMLSTGLITGVVDGLMATVTLLVMFVYSPQLAWLVLGIVIIYTLIRCLLYPVERRLAEQCLLTSAQTESHFMESVRAIQTIKLFQRENDRQSQWQNLLVTSTNRSIHASQIGIVHGLINLLLFGAGNIASIYLAAQSVMSGIMSLGMMYAFMSYKQRFVQSVDGFISQIFQLRMLGVHLERLADIALTPIDSESNGDAVGSTAKGPYAQSSAPETPQLQLSNLCFSYGGADAAVFADINLRIDRGEHVAITGPSGCGKSTLMLCLMGLLSPTQGAVSFNGHPLSRSPDYRQRIAAVLQDDQLLSGSIAENIACFAPDIDMQRVVQCAAIACLHDSILTLPMQYNSLVGEMGSSLSGGQKQRLLIARALYRQPDILFLDEATSQLDVATEQRIAAHISQLSITRVVVAHREATIRSADRIIEFGAGDAQVPSVITQEV</sequence>
<dbReference type="AlphaFoldDB" id="A0A918XKA8"/>
<evidence type="ECO:0000259" key="9">
    <source>
        <dbReference type="PROSITE" id="PS50929"/>
    </source>
</evidence>
<dbReference type="PANTHER" id="PTHR24221:SF606">
    <property type="entry name" value="COLICIN V SECRETION-PROCESSING ATP-BINDING PROTEIN"/>
    <property type="match status" value="1"/>
</dbReference>
<keyword evidence="12" id="KW-1185">Reference proteome</keyword>
<dbReference type="PROSITE" id="PS50893">
    <property type="entry name" value="ABC_TRANSPORTER_2"/>
    <property type="match status" value="1"/>
</dbReference>
<evidence type="ECO:0000259" key="10">
    <source>
        <dbReference type="PROSITE" id="PS50990"/>
    </source>
</evidence>
<evidence type="ECO:0000259" key="8">
    <source>
        <dbReference type="PROSITE" id="PS50893"/>
    </source>
</evidence>
<dbReference type="PANTHER" id="PTHR24221">
    <property type="entry name" value="ATP-BINDING CASSETTE SUB-FAMILY B"/>
    <property type="match status" value="1"/>
</dbReference>
<dbReference type="InterPro" id="IPR033838">
    <property type="entry name" value="CvaB_peptidase"/>
</dbReference>
<protein>
    <submittedName>
        <fullName evidence="11">ABC transporter</fullName>
    </submittedName>
</protein>
<evidence type="ECO:0000256" key="5">
    <source>
        <dbReference type="ARBA" id="ARBA00022989"/>
    </source>
</evidence>
<keyword evidence="2 7" id="KW-0812">Transmembrane</keyword>
<dbReference type="Gene3D" id="3.40.50.300">
    <property type="entry name" value="P-loop containing nucleotide triphosphate hydrolases"/>
    <property type="match status" value="1"/>
</dbReference>
<dbReference type="CDD" id="cd18567">
    <property type="entry name" value="ABC_6TM_CvaB_RaxB_like"/>
    <property type="match status" value="1"/>
</dbReference>
<dbReference type="PROSITE" id="PS50929">
    <property type="entry name" value="ABC_TM1F"/>
    <property type="match status" value="1"/>
</dbReference>
<dbReference type="Gene3D" id="3.90.70.10">
    <property type="entry name" value="Cysteine proteinases"/>
    <property type="match status" value="1"/>
</dbReference>
<feature type="transmembrane region" description="Helical" evidence="7">
    <location>
        <begin position="315"/>
        <end position="333"/>
    </location>
</feature>
<feature type="domain" description="Peptidase C39" evidence="10">
    <location>
        <begin position="26"/>
        <end position="145"/>
    </location>
</feature>